<dbReference type="Pfam" id="PF03595">
    <property type="entry name" value="SLAC1"/>
    <property type="match status" value="1"/>
</dbReference>
<dbReference type="PANTHER" id="PTHR37955:SF1">
    <property type="entry name" value="DEP DOMAIN-CONTAINING PROTEIN"/>
    <property type="match status" value="1"/>
</dbReference>
<organism evidence="5 6">
    <name type="scientific">Pseudomonas fluorescens</name>
    <dbReference type="NCBI Taxonomy" id="294"/>
    <lineage>
        <taxon>Bacteria</taxon>
        <taxon>Pseudomonadati</taxon>
        <taxon>Pseudomonadota</taxon>
        <taxon>Gammaproteobacteria</taxon>
        <taxon>Pseudomonadales</taxon>
        <taxon>Pseudomonadaceae</taxon>
        <taxon>Pseudomonas</taxon>
    </lineage>
</organism>
<evidence type="ECO:0000256" key="2">
    <source>
        <dbReference type="ARBA" id="ARBA00022692"/>
    </source>
</evidence>
<evidence type="ECO:0000313" key="6">
    <source>
        <dbReference type="Proteomes" id="UP000248640"/>
    </source>
</evidence>
<dbReference type="GO" id="GO:0046583">
    <property type="term" value="F:monoatomic cation efflux transmembrane transporter activity"/>
    <property type="evidence" value="ECO:0007669"/>
    <property type="project" value="TreeGrafter"/>
</dbReference>
<gene>
    <name evidence="5" type="primary">tehA</name>
    <name evidence="5" type="ORF">NCTC10038_03838</name>
</gene>
<dbReference type="InterPro" id="IPR004695">
    <property type="entry name" value="SLAC1/Mae1/Ssu1/TehA"/>
</dbReference>
<evidence type="ECO:0000256" key="4">
    <source>
        <dbReference type="ARBA" id="ARBA00023136"/>
    </source>
</evidence>
<protein>
    <submittedName>
        <fullName evidence="5">C4-dicarboxylate transporter/malic acid transport protein</fullName>
    </submittedName>
</protein>
<dbReference type="Proteomes" id="UP000248640">
    <property type="component" value="Chromosome 1"/>
</dbReference>
<dbReference type="EMBL" id="LS483372">
    <property type="protein sequence ID" value="SQF92405.1"/>
    <property type="molecule type" value="Genomic_DNA"/>
</dbReference>
<dbReference type="InterPro" id="IPR038665">
    <property type="entry name" value="Voltage-dep_anion_channel_sf"/>
</dbReference>
<evidence type="ECO:0000313" key="5">
    <source>
        <dbReference type="EMBL" id="SQF92405.1"/>
    </source>
</evidence>
<dbReference type="CDD" id="cd09323">
    <property type="entry name" value="TDT_SLAC1_like"/>
    <property type="match status" value="1"/>
</dbReference>
<proteinExistence type="predicted"/>
<name>A0A3M3XRC4_PSEFL</name>
<dbReference type="InterPro" id="IPR052951">
    <property type="entry name" value="Tellurite_res_ion_channel"/>
</dbReference>
<accession>A0A3M3XRC4</accession>
<dbReference type="PANTHER" id="PTHR37955">
    <property type="entry name" value="TELLURITE RESISTANCE PROTEIN TEHA"/>
    <property type="match status" value="1"/>
</dbReference>
<keyword evidence="2" id="KW-0812">Transmembrane</keyword>
<sequence>MSHSNLSVAKPAESSQGTHSIKNLPINLFGSVMGLAGLSLAWRLASPGLSEASIFGENLAEFIGMLSALVFVLLAVGYTSKWIKHPEAVKAEFSHPVTGNFFGTVTIALLLLSAIAMSYSTLLGQVLWAVGSGLTVLLAAVVVFRLLSGGREAQLAVPAWLIPGVAALDIAVTGAHMPMAWAHELNLFAIAMGSTLAVVLFNRIFARLIHEPAMAKGMTPSLMVMVAPFAVGFLAYVNVFGAVDRFASVLFYFGLFLFVVLAFKVFRNAAPFSPVWWSISFPIAALSNAALKYADAQQSLFLSLVAYGLLVFLTLALAVMLVKTVKMALDGRLFAS</sequence>
<dbReference type="GO" id="GO:0005886">
    <property type="term" value="C:plasma membrane"/>
    <property type="evidence" value="ECO:0007669"/>
    <property type="project" value="TreeGrafter"/>
</dbReference>
<dbReference type="AlphaFoldDB" id="A0A3M3XRC4"/>
<evidence type="ECO:0000256" key="3">
    <source>
        <dbReference type="ARBA" id="ARBA00022989"/>
    </source>
</evidence>
<dbReference type="GeneID" id="61639697"/>
<reference evidence="5 6" key="1">
    <citation type="submission" date="2018-06" db="EMBL/GenBank/DDBJ databases">
        <authorList>
            <consortium name="Pathogen Informatics"/>
            <person name="Doyle S."/>
        </authorList>
    </citation>
    <scope>NUCLEOTIDE SEQUENCE [LARGE SCALE GENOMIC DNA]</scope>
    <source>
        <strain evidence="5 6">NCTC10038</strain>
    </source>
</reference>
<keyword evidence="3" id="KW-1133">Transmembrane helix</keyword>
<dbReference type="Gene3D" id="1.50.10.150">
    <property type="entry name" value="Voltage-dependent anion channel"/>
    <property type="match status" value="1"/>
</dbReference>
<evidence type="ECO:0000256" key="1">
    <source>
        <dbReference type="ARBA" id="ARBA00004141"/>
    </source>
</evidence>
<comment type="subcellular location">
    <subcellularLocation>
        <location evidence="1">Membrane</location>
        <topology evidence="1">Multi-pass membrane protein</topology>
    </subcellularLocation>
</comment>
<dbReference type="RefSeq" id="WP_053256898.1">
    <property type="nucleotide sequence ID" value="NZ_CBCRXZ010000008.1"/>
</dbReference>
<keyword evidence="4" id="KW-0472">Membrane</keyword>